<name>A0ABN5W0K2_9STAP</name>
<proteinExistence type="predicted"/>
<dbReference type="EMBL" id="AP018586">
    <property type="protein sequence ID" value="BBD91249.1"/>
    <property type="molecule type" value="Genomic_DNA"/>
</dbReference>
<evidence type="ECO:0000259" key="4">
    <source>
        <dbReference type="Pfam" id="PF04650"/>
    </source>
</evidence>
<keyword evidence="6" id="KW-1185">Reference proteome</keyword>
<dbReference type="NCBIfam" id="TIGR01167">
    <property type="entry name" value="LPXTG_anchor"/>
    <property type="match status" value="1"/>
</dbReference>
<evidence type="ECO:0000256" key="2">
    <source>
        <dbReference type="SAM" id="MobiDB-lite"/>
    </source>
</evidence>
<feature type="region of interest" description="Disordered" evidence="2">
    <location>
        <begin position="36"/>
        <end position="114"/>
    </location>
</feature>
<keyword evidence="1" id="KW-0732">Signal</keyword>
<evidence type="ECO:0000313" key="6">
    <source>
        <dbReference type="Proteomes" id="UP000274772"/>
    </source>
</evidence>
<evidence type="ECO:0000256" key="3">
    <source>
        <dbReference type="SAM" id="Phobius"/>
    </source>
</evidence>
<dbReference type="RefSeq" id="WP_095323498.1">
    <property type="nucleotide sequence ID" value="NZ_AP018585.1"/>
</dbReference>
<dbReference type="GeneID" id="58049924"/>
<keyword evidence="3" id="KW-1133">Transmembrane helix</keyword>
<feature type="compositionally biased region" description="Polar residues" evidence="2">
    <location>
        <begin position="414"/>
        <end position="430"/>
    </location>
</feature>
<protein>
    <submittedName>
        <fullName evidence="5">Gram-positive signal peptide protein, YSIRK family</fullName>
    </submittedName>
</protein>
<feature type="transmembrane region" description="Helical" evidence="3">
    <location>
        <begin position="12"/>
        <end position="30"/>
    </location>
</feature>
<dbReference type="Pfam" id="PF04650">
    <property type="entry name" value="YSIRK_signal"/>
    <property type="match status" value="1"/>
</dbReference>
<reference evidence="5 6" key="1">
    <citation type="submission" date="2018-05" db="EMBL/GenBank/DDBJ databases">
        <title>Complete genome sequencing of three human clinical isolates of Staphylococcus caprae reveals virulence factors similar to those of S. epidermidis and S. capitis.</title>
        <authorList>
            <person name="Watanabe S."/>
            <person name="Cui L."/>
        </authorList>
    </citation>
    <scope>NUCLEOTIDE SEQUENCE [LARGE SCALE GENOMIC DNA]</scope>
    <source>
        <strain evidence="5 6">JMUB590</strain>
    </source>
</reference>
<accession>A0ABN5W0K2</accession>
<feature type="compositionally biased region" description="Polar residues" evidence="2">
    <location>
        <begin position="437"/>
        <end position="446"/>
    </location>
</feature>
<feature type="compositionally biased region" description="Polar residues" evidence="2">
    <location>
        <begin position="65"/>
        <end position="110"/>
    </location>
</feature>
<feature type="domain" description="YSIRK Gram-positive signal peptide" evidence="4">
    <location>
        <begin position="3"/>
        <end position="26"/>
    </location>
</feature>
<sequence length="528" mass="57694">MIKQHKFSIRKFAVGASSIVIGGIIFLSGHEDVSAAEQHSQTEGVHATTSSGNDETQVSDKESEINSINGKDVSTVSTKKPPKLSSQRSSSKLATTVPHSLNQSEPNQGSSDHDTIAPQIIDVDIDKHTYAPGETVKARVTIKEAGQLSDVSIGFSNDTRVGTSSINEIAKPENMHKGQDGLWTVDINLKIPDKIGDTSFSFAAVVADDASGNGDTVAPGLAPSSMNTDHLKFNIKNKEAVDTEAPQILGVTVDKKQYYPGNTIHARVHIKDASQLKEVSLGFVNAPYIGLDGINKFAYAKDMTRLPDGTWMADIALQIPKNIAASTYKFSHVSAEDEYGNITAVVDELSEPTNYTNLSFKILPMNESTQDHLSSTQPNLGASSENDYSNTDINNKDDRKIESSKHESKDDSTSNELEYQPLKSNKNSESFKGVKLATTTRENPQVNKKVRDDSETPQSHQDDTKTSISAPHEKAKYEYKEESKTEKQDQNLPQAGKTTKSIISFIAAILLIIGSIFILRREKRRTIK</sequence>
<feature type="transmembrane region" description="Helical" evidence="3">
    <location>
        <begin position="501"/>
        <end position="519"/>
    </location>
</feature>
<evidence type="ECO:0000313" key="5">
    <source>
        <dbReference type="EMBL" id="BBD91249.1"/>
    </source>
</evidence>
<feature type="compositionally biased region" description="Basic and acidic residues" evidence="2">
    <location>
        <begin position="394"/>
        <end position="412"/>
    </location>
</feature>
<dbReference type="InterPro" id="IPR005877">
    <property type="entry name" value="YSIRK_signal_dom"/>
</dbReference>
<keyword evidence="3" id="KW-0472">Membrane</keyword>
<dbReference type="Proteomes" id="UP000274772">
    <property type="component" value="Chromosome"/>
</dbReference>
<feature type="region of interest" description="Disordered" evidence="2">
    <location>
        <begin position="369"/>
        <end position="495"/>
    </location>
</feature>
<dbReference type="NCBIfam" id="TIGR01168">
    <property type="entry name" value="YSIRK_signal"/>
    <property type="match status" value="1"/>
</dbReference>
<organism evidence="5 6">
    <name type="scientific">Staphylococcus caprae</name>
    <dbReference type="NCBI Taxonomy" id="29380"/>
    <lineage>
        <taxon>Bacteria</taxon>
        <taxon>Bacillati</taxon>
        <taxon>Bacillota</taxon>
        <taxon>Bacilli</taxon>
        <taxon>Bacillales</taxon>
        <taxon>Staphylococcaceae</taxon>
        <taxon>Staphylococcus</taxon>
    </lineage>
</organism>
<evidence type="ECO:0000256" key="1">
    <source>
        <dbReference type="ARBA" id="ARBA00022729"/>
    </source>
</evidence>
<feature type="compositionally biased region" description="Polar residues" evidence="2">
    <location>
        <begin position="369"/>
        <end position="393"/>
    </location>
</feature>
<feature type="compositionally biased region" description="Polar residues" evidence="2">
    <location>
        <begin position="37"/>
        <end position="56"/>
    </location>
</feature>
<keyword evidence="3" id="KW-0812">Transmembrane</keyword>
<gene>
    <name evidence="5" type="ORF">JMUB590_0139</name>
</gene>
<feature type="compositionally biased region" description="Basic and acidic residues" evidence="2">
    <location>
        <begin position="449"/>
        <end position="489"/>
    </location>
</feature>